<comment type="caution">
    <text evidence="2">The sequence shown here is derived from an EMBL/GenBank/DDBJ whole genome shotgun (WGS) entry which is preliminary data.</text>
</comment>
<dbReference type="Proteomes" id="UP000611723">
    <property type="component" value="Unassembled WGS sequence"/>
</dbReference>
<protein>
    <recommendedName>
        <fullName evidence="4">Tetratricopeptide repeat protein</fullName>
    </recommendedName>
</protein>
<proteinExistence type="predicted"/>
<feature type="chain" id="PRO_5037089768" description="Tetratricopeptide repeat protein" evidence="1">
    <location>
        <begin position="22"/>
        <end position="310"/>
    </location>
</feature>
<feature type="signal peptide" evidence="1">
    <location>
        <begin position="1"/>
        <end position="21"/>
    </location>
</feature>
<evidence type="ECO:0008006" key="4">
    <source>
        <dbReference type="Google" id="ProtNLM"/>
    </source>
</evidence>
<sequence length="310" mass="34378">MKSVIKIFVVVIWLGSFSANAQEYVFKVLANKGDNSVKLKGNDWAPLKTGQSLNSGDELKLSNEAYLGLMHNSGKTLEVKTSGEYNVNTLADNLKGKNSSVASKYADFVMNRMSDEEGAGDYRKSLGATGAVDRALASGAKIKVMAHSSTDIINPEVIIRWSEPQQTGEIEELSYEVVYSNLFDEVIKTEETDKTATTLNMASSPFNNLENKFVKVKVSVKGKDLNSEEYAIIIKPEDESAEIKKMLNELKSEVQEETALDNMVMAAFYEDNNLLLDALTSYEKAIQIAPEVEIYQKAYEDFIIRNGFAN</sequence>
<accession>A0A934WVB6</accession>
<reference evidence="2" key="1">
    <citation type="submission" date="2021-01" db="EMBL/GenBank/DDBJ databases">
        <title>Marivirga aurantiaca sp. nov., isolated from intertidal surface sediments.</title>
        <authorList>
            <person name="Zhang M."/>
        </authorList>
    </citation>
    <scope>NUCLEOTIDE SEQUENCE</scope>
    <source>
        <strain evidence="2">S37H4</strain>
    </source>
</reference>
<name>A0A934WVB6_9BACT</name>
<keyword evidence="1" id="KW-0732">Signal</keyword>
<dbReference type="EMBL" id="JAEQBW010000001">
    <property type="protein sequence ID" value="MBK6263602.1"/>
    <property type="molecule type" value="Genomic_DNA"/>
</dbReference>
<organism evidence="2 3">
    <name type="scientific">Marivirga aurantiaca</name>
    <dbReference type="NCBI Taxonomy" id="2802615"/>
    <lineage>
        <taxon>Bacteria</taxon>
        <taxon>Pseudomonadati</taxon>
        <taxon>Bacteroidota</taxon>
        <taxon>Cytophagia</taxon>
        <taxon>Cytophagales</taxon>
        <taxon>Marivirgaceae</taxon>
        <taxon>Marivirga</taxon>
    </lineage>
</organism>
<dbReference type="AlphaFoldDB" id="A0A934WVB6"/>
<evidence type="ECO:0000313" key="2">
    <source>
        <dbReference type="EMBL" id="MBK6263602.1"/>
    </source>
</evidence>
<dbReference type="RefSeq" id="WP_201429292.1">
    <property type="nucleotide sequence ID" value="NZ_JAEQBW010000001.1"/>
</dbReference>
<keyword evidence="3" id="KW-1185">Reference proteome</keyword>
<evidence type="ECO:0000313" key="3">
    <source>
        <dbReference type="Proteomes" id="UP000611723"/>
    </source>
</evidence>
<evidence type="ECO:0000256" key="1">
    <source>
        <dbReference type="SAM" id="SignalP"/>
    </source>
</evidence>
<gene>
    <name evidence="2" type="ORF">JKA74_01040</name>
</gene>